<evidence type="ECO:0000313" key="3">
    <source>
        <dbReference type="Proteomes" id="UP001225906"/>
    </source>
</evidence>
<dbReference type="Proteomes" id="UP001225906">
    <property type="component" value="Unassembled WGS sequence"/>
</dbReference>
<dbReference type="RefSeq" id="WP_306390239.1">
    <property type="nucleotide sequence ID" value="NZ_JAVCAP010000026.1"/>
</dbReference>
<protein>
    <submittedName>
        <fullName evidence="2">Uncharacterized protein</fullName>
    </submittedName>
</protein>
<feature type="chain" id="PRO_5047059729" evidence="1">
    <location>
        <begin position="31"/>
        <end position="124"/>
    </location>
</feature>
<gene>
    <name evidence="2" type="ORF">Q9291_11700</name>
</gene>
<accession>A0ABT9JV97</accession>
<keyword evidence="1" id="KW-0732">Signal</keyword>
<comment type="caution">
    <text evidence="2">The sequence shown here is derived from an EMBL/GenBank/DDBJ whole genome shotgun (WGS) entry which is preliminary data.</text>
</comment>
<feature type="signal peptide" evidence="1">
    <location>
        <begin position="1"/>
        <end position="30"/>
    </location>
</feature>
<dbReference type="EMBL" id="JAVCAP010000026">
    <property type="protein sequence ID" value="MDP8568513.1"/>
    <property type="molecule type" value="Genomic_DNA"/>
</dbReference>
<reference evidence="3" key="1">
    <citation type="journal article" date="2019" name="Int. J. Syst. Evol. Microbiol.">
        <title>The Global Catalogue of Microorganisms (GCM) 10K type strain sequencing project: providing services to taxonomists for standard genome sequencing and annotation.</title>
        <authorList>
            <consortium name="The Broad Institute Genomics Platform"/>
            <consortium name="The Broad Institute Genome Sequencing Center for Infectious Disease"/>
            <person name="Wu L."/>
            <person name="Ma J."/>
        </authorList>
    </citation>
    <scope>NUCLEOTIDE SEQUENCE [LARGE SCALE GENOMIC DNA]</scope>
    <source>
        <strain evidence="3">VKM B-3159</strain>
    </source>
</reference>
<name>A0ABT9JV97_9PROT</name>
<proteinExistence type="predicted"/>
<evidence type="ECO:0000313" key="2">
    <source>
        <dbReference type="EMBL" id="MDP8568513.1"/>
    </source>
</evidence>
<organism evidence="2 3">
    <name type="scientific">Methylophilus aquaticus</name>
    <dbReference type="NCBI Taxonomy" id="1971610"/>
    <lineage>
        <taxon>Bacteria</taxon>
        <taxon>Pseudomonadati</taxon>
        <taxon>Pseudomonadota</taxon>
        <taxon>Betaproteobacteria</taxon>
        <taxon>Nitrosomonadales</taxon>
        <taxon>Methylophilaceae</taxon>
        <taxon>Methylophilus</taxon>
    </lineage>
</organism>
<sequence length="124" mass="13503">MQIFKSYNVVSVALYLVAGSIFSASMPALAENSAQIIALQNKVNALEKELLIIKSLLNQNASSEDTDTRTDKEITLSALDKLTLKVGKSSLELSKNGRVTLNGTVFDVKTTQDTEIRGSKIRNN</sequence>
<keyword evidence="3" id="KW-1185">Reference proteome</keyword>
<evidence type="ECO:0000256" key="1">
    <source>
        <dbReference type="SAM" id="SignalP"/>
    </source>
</evidence>